<dbReference type="EC" id="7.2.2.12" evidence="12"/>
<keyword evidence="3 14" id="KW-1003">Cell membrane</keyword>
<feature type="transmembrane region" description="Helical" evidence="14">
    <location>
        <begin position="408"/>
        <end position="433"/>
    </location>
</feature>
<evidence type="ECO:0000256" key="12">
    <source>
        <dbReference type="ARBA" id="ARBA00039097"/>
    </source>
</evidence>
<name>A0ABS7V5E6_9GAMM</name>
<evidence type="ECO:0000256" key="10">
    <source>
        <dbReference type="ARBA" id="ARBA00022989"/>
    </source>
</evidence>
<evidence type="ECO:0000256" key="6">
    <source>
        <dbReference type="ARBA" id="ARBA00022723"/>
    </source>
</evidence>
<dbReference type="Pfam" id="PF00122">
    <property type="entry name" value="E1-E2_ATPase"/>
    <property type="match status" value="1"/>
</dbReference>
<keyword evidence="11 14" id="KW-0472">Membrane</keyword>
<keyword evidence="9" id="KW-1278">Translocase</keyword>
<dbReference type="PANTHER" id="PTHR48085">
    <property type="entry name" value="CADMIUM/ZINC-TRANSPORTING ATPASE HMA2-RELATED"/>
    <property type="match status" value="1"/>
</dbReference>
<dbReference type="CDD" id="cd00371">
    <property type="entry name" value="HMA"/>
    <property type="match status" value="1"/>
</dbReference>
<dbReference type="CDD" id="cd07546">
    <property type="entry name" value="P-type_ATPase_Pb_Zn_Cd2-like"/>
    <property type="match status" value="1"/>
</dbReference>
<reference evidence="17 18" key="1">
    <citation type="submission" date="2021-09" db="EMBL/GenBank/DDBJ databases">
        <title>Aeromonas schubertii isolated from Asian sea bass.</title>
        <authorList>
            <person name="Pinpimai K."/>
        </authorList>
    </citation>
    <scope>NUCLEOTIDE SEQUENCE [LARGE SCALE GENOMIC DNA]</scope>
    <source>
        <strain evidence="17 18">CHULA2021a</strain>
    </source>
</reference>
<dbReference type="SFLD" id="SFLDG00002">
    <property type="entry name" value="C1.7:_P-type_atpase_like"/>
    <property type="match status" value="1"/>
</dbReference>
<keyword evidence="7 14" id="KW-0547">Nucleotide-binding</keyword>
<dbReference type="SFLD" id="SFLDF00027">
    <property type="entry name" value="p-type_atpase"/>
    <property type="match status" value="1"/>
</dbReference>
<dbReference type="InterPro" id="IPR018303">
    <property type="entry name" value="ATPase_P-typ_P_site"/>
</dbReference>
<feature type="transmembrane region" description="Helical" evidence="14">
    <location>
        <begin position="711"/>
        <end position="728"/>
    </location>
</feature>
<dbReference type="RefSeq" id="WP_224160711.1">
    <property type="nucleotide sequence ID" value="NZ_JAIRBS010000009.1"/>
</dbReference>
<dbReference type="Gene3D" id="2.70.150.10">
    <property type="entry name" value="Calcium-transporting ATPase, cytoplasmic transduction domain A"/>
    <property type="match status" value="1"/>
</dbReference>
<evidence type="ECO:0000256" key="1">
    <source>
        <dbReference type="ARBA" id="ARBA00004651"/>
    </source>
</evidence>
<dbReference type="InterPro" id="IPR023299">
    <property type="entry name" value="ATPase_P-typ_cyto_dom_N"/>
</dbReference>
<keyword evidence="6 14" id="KW-0479">Metal-binding</keyword>
<dbReference type="NCBIfam" id="NF008262">
    <property type="entry name" value="PRK11033.1"/>
    <property type="match status" value="1"/>
</dbReference>
<dbReference type="Gene3D" id="3.40.50.1000">
    <property type="entry name" value="HAD superfamily/HAD-like"/>
    <property type="match status" value="1"/>
</dbReference>
<accession>A0ABS7V5E6</accession>
<keyword evidence="18" id="KW-1185">Reference proteome</keyword>
<dbReference type="EMBL" id="JAIRBT010000001">
    <property type="protein sequence ID" value="MBZ6064602.1"/>
    <property type="molecule type" value="Genomic_DNA"/>
</dbReference>
<sequence>MSHSCCSGNPPTIKAINPNKPHHHGNHCCDAVTAPQASHEHSDGHCDLDAHGNDDDPPLKPDAPAEGSRRHSWQVSGMDCPSCARKIETAVGRLNGVNQARVLFATERLVVDAIPALSPLDIMAAVSAAGFTLNEETTATTPATTGWLRSNLPLISLTTLMALATLIGQIAPTQGEWLFILATLWGLWPVARKAWQLARSGTPFAIETLMSVAAVGALYLGETAEAAMVLLLFMLGEKLEAYAAGRARAGVSALMALVPERAVRVRGELREEVEAGELMPGDVIEVAPGARLPADAELLDALAAFDESALTGESLPVERRSGEKVAAGSLCVDRVIRLRVISEPGHNAIDRILQLIEEAESQRAPIERFIDRFSRWYTPAMMLVALAVILIPPLTMGADWQTWIYRGLALLLIGCPCALVISTPAAVTSALAAATRQGALIKGGAALERLASVELIAFDKTGTLTLGKPAVTDLIALDDTHPIERLLAMATAIEQGSHHPLAQAIVAHAQGLGVTPATAREIRALPGMGVEGEIDGQSWSLLAPTHQGGLAKGAVAQIQTLEQGGKTVIVLAQTGIPRALLALQDRLRPDARAALVELQALGIDGVMLTGDNPRAAAAIAAELNLDYRAGLLPADKVEAVANLGNQKAVAMVGDGINDAPAMKRARIGIAMGSGTDVALETADAALTTSQLHGLPAMIRLSRAALANIRQNIALALGLKAIFLVTSLLGLTGLWLAVLADTGATALVTANALRLLRKR</sequence>
<dbReference type="InterPro" id="IPR036163">
    <property type="entry name" value="HMA_dom_sf"/>
</dbReference>
<dbReference type="InterPro" id="IPR027256">
    <property type="entry name" value="P-typ_ATPase_IB"/>
</dbReference>
<evidence type="ECO:0000256" key="8">
    <source>
        <dbReference type="ARBA" id="ARBA00022840"/>
    </source>
</evidence>
<evidence type="ECO:0000259" key="16">
    <source>
        <dbReference type="PROSITE" id="PS50846"/>
    </source>
</evidence>
<dbReference type="SFLD" id="SFLDS00003">
    <property type="entry name" value="Haloacid_Dehalogenase"/>
    <property type="match status" value="1"/>
</dbReference>
<comment type="subcellular location">
    <subcellularLocation>
        <location evidence="1">Cell membrane</location>
        <topology evidence="1">Multi-pass membrane protein</topology>
    </subcellularLocation>
</comment>
<dbReference type="SUPFAM" id="SSF81665">
    <property type="entry name" value="Calcium ATPase, transmembrane domain M"/>
    <property type="match status" value="1"/>
</dbReference>
<dbReference type="Gene3D" id="3.30.70.100">
    <property type="match status" value="1"/>
</dbReference>
<dbReference type="InterPro" id="IPR051014">
    <property type="entry name" value="Cation_Transport_ATPase_IB"/>
</dbReference>
<keyword evidence="10 14" id="KW-1133">Transmembrane helix</keyword>
<feature type="region of interest" description="Disordered" evidence="15">
    <location>
        <begin position="39"/>
        <end position="74"/>
    </location>
</feature>
<dbReference type="PRINTS" id="PR00120">
    <property type="entry name" value="HATPASE"/>
</dbReference>
<evidence type="ECO:0000313" key="18">
    <source>
        <dbReference type="Proteomes" id="UP000774958"/>
    </source>
</evidence>
<dbReference type="InterPro" id="IPR036412">
    <property type="entry name" value="HAD-like_sf"/>
</dbReference>
<comment type="caution">
    <text evidence="17">The sequence shown here is derived from an EMBL/GenBank/DDBJ whole genome shotgun (WGS) entry which is preliminary data.</text>
</comment>
<dbReference type="PROSITE" id="PS50846">
    <property type="entry name" value="HMA_2"/>
    <property type="match status" value="1"/>
</dbReference>
<comment type="catalytic activity">
    <reaction evidence="13">
        <text>Zn(2+)(in) + ATP + H2O = Zn(2+)(out) + ADP + phosphate + H(+)</text>
        <dbReference type="Rhea" id="RHEA:20621"/>
        <dbReference type="ChEBI" id="CHEBI:15377"/>
        <dbReference type="ChEBI" id="CHEBI:15378"/>
        <dbReference type="ChEBI" id="CHEBI:29105"/>
        <dbReference type="ChEBI" id="CHEBI:30616"/>
        <dbReference type="ChEBI" id="CHEBI:43474"/>
        <dbReference type="ChEBI" id="CHEBI:456216"/>
        <dbReference type="EC" id="7.2.2.12"/>
    </reaction>
</comment>
<dbReference type="Proteomes" id="UP000774958">
    <property type="component" value="Unassembled WGS sequence"/>
</dbReference>
<dbReference type="InterPro" id="IPR023214">
    <property type="entry name" value="HAD_sf"/>
</dbReference>
<comment type="caution">
    <text evidence="14">Lacks conserved residue(s) required for the propagation of feature annotation.</text>
</comment>
<dbReference type="SUPFAM" id="SSF81653">
    <property type="entry name" value="Calcium ATPase, transduction domain A"/>
    <property type="match status" value="1"/>
</dbReference>
<gene>
    <name evidence="17" type="ORF">LA374_00015</name>
</gene>
<feature type="transmembrane region" description="Helical" evidence="14">
    <location>
        <begin position="376"/>
        <end position="396"/>
    </location>
</feature>
<evidence type="ECO:0000256" key="11">
    <source>
        <dbReference type="ARBA" id="ARBA00023136"/>
    </source>
</evidence>
<comment type="similarity">
    <text evidence="2 14">Belongs to the cation transport ATPase (P-type) (TC 3.A.3) family. Type IB subfamily.</text>
</comment>
<dbReference type="InterPro" id="IPR008250">
    <property type="entry name" value="ATPase_P-typ_transduc_dom_A_sf"/>
</dbReference>
<dbReference type="SUPFAM" id="SSF55008">
    <property type="entry name" value="HMA, heavy metal-associated domain"/>
    <property type="match status" value="1"/>
</dbReference>
<evidence type="ECO:0000256" key="13">
    <source>
        <dbReference type="ARBA" id="ARBA00047308"/>
    </source>
</evidence>
<evidence type="ECO:0000256" key="9">
    <source>
        <dbReference type="ARBA" id="ARBA00022967"/>
    </source>
</evidence>
<evidence type="ECO:0000256" key="4">
    <source>
        <dbReference type="ARBA" id="ARBA00022553"/>
    </source>
</evidence>
<evidence type="ECO:0000256" key="14">
    <source>
        <dbReference type="RuleBase" id="RU362081"/>
    </source>
</evidence>
<dbReference type="Gene3D" id="3.40.1110.10">
    <property type="entry name" value="Calcium-transporting ATPase, cytoplasmic domain N"/>
    <property type="match status" value="1"/>
</dbReference>
<feature type="domain" description="HMA" evidence="16">
    <location>
        <begin position="69"/>
        <end position="134"/>
    </location>
</feature>
<evidence type="ECO:0000256" key="2">
    <source>
        <dbReference type="ARBA" id="ARBA00006024"/>
    </source>
</evidence>
<keyword evidence="5 14" id="KW-0812">Transmembrane</keyword>
<dbReference type="NCBIfam" id="TIGR01494">
    <property type="entry name" value="ATPase_P-type"/>
    <property type="match status" value="1"/>
</dbReference>
<feature type="compositionally biased region" description="Basic and acidic residues" evidence="15">
    <location>
        <begin position="39"/>
        <end position="59"/>
    </location>
</feature>
<dbReference type="PANTHER" id="PTHR48085:SF5">
    <property type="entry name" value="CADMIUM_ZINC-TRANSPORTING ATPASE HMA4-RELATED"/>
    <property type="match status" value="1"/>
</dbReference>
<dbReference type="PRINTS" id="PR00119">
    <property type="entry name" value="CATATPASE"/>
</dbReference>
<keyword evidence="8 14" id="KW-0067">ATP-binding</keyword>
<dbReference type="InterPro" id="IPR023298">
    <property type="entry name" value="ATPase_P-typ_TM_dom_sf"/>
</dbReference>
<dbReference type="Pfam" id="PF00702">
    <property type="entry name" value="Hydrolase"/>
    <property type="match status" value="1"/>
</dbReference>
<dbReference type="NCBIfam" id="TIGR01512">
    <property type="entry name" value="ATPase-IB2_Cd"/>
    <property type="match status" value="1"/>
</dbReference>
<evidence type="ECO:0000256" key="5">
    <source>
        <dbReference type="ARBA" id="ARBA00022692"/>
    </source>
</evidence>
<dbReference type="InterPro" id="IPR017969">
    <property type="entry name" value="Heavy-metal-associated_CS"/>
</dbReference>
<dbReference type="PROSITE" id="PS00154">
    <property type="entry name" value="ATPASE_E1_E2"/>
    <property type="match status" value="1"/>
</dbReference>
<dbReference type="NCBIfam" id="TIGR01525">
    <property type="entry name" value="ATPase-IB_hvy"/>
    <property type="match status" value="1"/>
</dbReference>
<dbReference type="InterPro" id="IPR059000">
    <property type="entry name" value="ATPase_P-type_domA"/>
</dbReference>
<protein>
    <recommendedName>
        <fullName evidence="12">P-type Zn(2+) transporter</fullName>
        <ecNumber evidence="12">7.2.2.12</ecNumber>
    </recommendedName>
</protein>
<evidence type="ECO:0000256" key="7">
    <source>
        <dbReference type="ARBA" id="ARBA00022741"/>
    </source>
</evidence>
<keyword evidence="4" id="KW-0597">Phosphoprotein</keyword>
<dbReference type="InterPro" id="IPR006121">
    <property type="entry name" value="HMA_dom"/>
</dbReference>
<evidence type="ECO:0000256" key="3">
    <source>
        <dbReference type="ARBA" id="ARBA00022475"/>
    </source>
</evidence>
<proteinExistence type="inferred from homology"/>
<dbReference type="InterPro" id="IPR044492">
    <property type="entry name" value="P_typ_ATPase_HD_dom"/>
</dbReference>
<dbReference type="SUPFAM" id="SSF56784">
    <property type="entry name" value="HAD-like"/>
    <property type="match status" value="1"/>
</dbReference>
<organism evidence="17 18">
    <name type="scientific">Aeromonas schubertii</name>
    <dbReference type="NCBI Taxonomy" id="652"/>
    <lineage>
        <taxon>Bacteria</taxon>
        <taxon>Pseudomonadati</taxon>
        <taxon>Pseudomonadota</taxon>
        <taxon>Gammaproteobacteria</taxon>
        <taxon>Aeromonadales</taxon>
        <taxon>Aeromonadaceae</taxon>
        <taxon>Aeromonas</taxon>
    </lineage>
</organism>
<evidence type="ECO:0000256" key="15">
    <source>
        <dbReference type="SAM" id="MobiDB-lite"/>
    </source>
</evidence>
<evidence type="ECO:0000313" key="17">
    <source>
        <dbReference type="EMBL" id="MBZ6064602.1"/>
    </source>
</evidence>
<dbReference type="Pfam" id="PF00403">
    <property type="entry name" value="HMA"/>
    <property type="match status" value="1"/>
</dbReference>
<dbReference type="InterPro" id="IPR001757">
    <property type="entry name" value="P_typ_ATPase"/>
</dbReference>
<dbReference type="PROSITE" id="PS01047">
    <property type="entry name" value="HMA_1"/>
    <property type="match status" value="1"/>
</dbReference>